<reference evidence="3" key="1">
    <citation type="submission" date="2017-06" db="EMBL/GenBank/DDBJ databases">
        <authorList>
            <person name="Varghese N."/>
            <person name="Submissions S."/>
        </authorList>
    </citation>
    <scope>NUCLEOTIDE SEQUENCE [LARGE SCALE GENOMIC DNA]</scope>
    <source>
        <strain evidence="3">JAD2</strain>
    </source>
</reference>
<proteinExistence type="predicted"/>
<dbReference type="PANTHER" id="PTHR38753">
    <property type="entry name" value="SLR1441 PROTEIN"/>
    <property type="match status" value="1"/>
</dbReference>
<evidence type="ECO:0000313" key="3">
    <source>
        <dbReference type="Proteomes" id="UP000197025"/>
    </source>
</evidence>
<keyword evidence="1" id="KW-0175">Coiled coil</keyword>
<evidence type="ECO:0000256" key="1">
    <source>
        <dbReference type="SAM" id="Coils"/>
    </source>
</evidence>
<dbReference type="InParanoid" id="A0A212PZ43"/>
<sequence length="254" mass="29636">MEENQRRLEEALARLAEAQARTEERVARLEEGQRRLEEALARLTEAQARTEERVARLEEGQRRLEEALARLTEAQAQAEERIARLERLMEQMTRQVGALSDVIGGDLEDAAYIVIHDTFTRELGWKVDVLERTFLRWDDHELEVDIMGRAYDPARPKYEIWIVGETKHNITVGEVERFAKKLPLISEYLTHQRGEKKERLIVPVCFCYRARPEVRERIYNLGFHLVFSYGRVIWGKGGPPVSRRKKTASRKGAR</sequence>
<dbReference type="PANTHER" id="PTHR38753:SF1">
    <property type="entry name" value="SLR1441 PROTEIN"/>
    <property type="match status" value="1"/>
</dbReference>
<protein>
    <submittedName>
        <fullName evidence="2">Uncharacterized protein</fullName>
    </submittedName>
</protein>
<organism evidence="2 3">
    <name type="scientific">Thermoflexus hugenholtzii JAD2</name>
    <dbReference type="NCBI Taxonomy" id="877466"/>
    <lineage>
        <taxon>Bacteria</taxon>
        <taxon>Bacillati</taxon>
        <taxon>Chloroflexota</taxon>
        <taxon>Thermoflexia</taxon>
        <taxon>Thermoflexales</taxon>
        <taxon>Thermoflexaceae</taxon>
        <taxon>Thermoflexus</taxon>
    </lineage>
</organism>
<evidence type="ECO:0000313" key="2">
    <source>
        <dbReference type="EMBL" id="SNB52293.1"/>
    </source>
</evidence>
<gene>
    <name evidence="2" type="ORF">SAMN02746019_00022880</name>
</gene>
<dbReference type="Gene3D" id="1.20.5.340">
    <property type="match status" value="1"/>
</dbReference>
<name>A0A212PZ43_9CHLR</name>
<dbReference type="EMBL" id="FYEK01000003">
    <property type="protein sequence ID" value="SNB52293.1"/>
    <property type="molecule type" value="Genomic_DNA"/>
</dbReference>
<keyword evidence="3" id="KW-1185">Reference proteome</keyword>
<accession>A0A212PZ43</accession>
<dbReference type="Proteomes" id="UP000197025">
    <property type="component" value="Unassembled WGS sequence"/>
</dbReference>
<dbReference type="AlphaFoldDB" id="A0A212PZ43"/>
<feature type="coiled-coil region" evidence="1">
    <location>
        <begin position="1"/>
        <end position="102"/>
    </location>
</feature>